<comment type="caution">
    <text evidence="2">The sequence shown here is derived from an EMBL/GenBank/DDBJ whole genome shotgun (WGS) entry which is preliminary data.</text>
</comment>
<organism evidence="2 3">
    <name type="scientific">Psophocarpus tetragonolobus</name>
    <name type="common">Winged bean</name>
    <name type="synonym">Dolichos tetragonolobus</name>
    <dbReference type="NCBI Taxonomy" id="3891"/>
    <lineage>
        <taxon>Eukaryota</taxon>
        <taxon>Viridiplantae</taxon>
        <taxon>Streptophyta</taxon>
        <taxon>Embryophyta</taxon>
        <taxon>Tracheophyta</taxon>
        <taxon>Spermatophyta</taxon>
        <taxon>Magnoliopsida</taxon>
        <taxon>eudicotyledons</taxon>
        <taxon>Gunneridae</taxon>
        <taxon>Pentapetalae</taxon>
        <taxon>rosids</taxon>
        <taxon>fabids</taxon>
        <taxon>Fabales</taxon>
        <taxon>Fabaceae</taxon>
        <taxon>Papilionoideae</taxon>
        <taxon>50 kb inversion clade</taxon>
        <taxon>NPAAA clade</taxon>
        <taxon>indigoferoid/millettioid clade</taxon>
        <taxon>Phaseoleae</taxon>
        <taxon>Psophocarpus</taxon>
    </lineage>
</organism>
<keyword evidence="3" id="KW-1185">Reference proteome</keyword>
<feature type="region of interest" description="Disordered" evidence="1">
    <location>
        <begin position="96"/>
        <end position="144"/>
    </location>
</feature>
<protein>
    <submittedName>
        <fullName evidence="2">Uncharacterized protein</fullName>
    </submittedName>
</protein>
<accession>A0AAN9SEF8</accession>
<feature type="compositionally biased region" description="Basic residues" evidence="1">
    <location>
        <begin position="112"/>
        <end position="125"/>
    </location>
</feature>
<proteinExistence type="predicted"/>
<reference evidence="2 3" key="1">
    <citation type="submission" date="2024-01" db="EMBL/GenBank/DDBJ databases">
        <title>The genomes of 5 underutilized Papilionoideae crops provide insights into root nodulation and disease resistanc.</title>
        <authorList>
            <person name="Jiang F."/>
        </authorList>
    </citation>
    <scope>NUCLEOTIDE SEQUENCE [LARGE SCALE GENOMIC DNA]</scope>
    <source>
        <strain evidence="2">DUOXIRENSHENG_FW03</strain>
        <tissue evidence="2">Leaves</tissue>
    </source>
</reference>
<dbReference type="AlphaFoldDB" id="A0AAN9SEF8"/>
<evidence type="ECO:0000256" key="1">
    <source>
        <dbReference type="SAM" id="MobiDB-lite"/>
    </source>
</evidence>
<dbReference type="EMBL" id="JAYMYS010000004">
    <property type="protein sequence ID" value="KAK7394627.1"/>
    <property type="molecule type" value="Genomic_DNA"/>
</dbReference>
<evidence type="ECO:0000313" key="3">
    <source>
        <dbReference type="Proteomes" id="UP001386955"/>
    </source>
</evidence>
<sequence>MIVNLVLDLVLDLRQQLNGRIIAYTVMKIVMQKVRLVEVNLSTFEDYIKELNRRQRVKIPNLEKELSRFYHRDESKKVKDLGSDFHLIVMEAAIAQGQGNGNNNDKAQKEKEKKKKKEKEKKAKKQRDEASNYDKLSILPTSQE</sequence>
<evidence type="ECO:0000313" key="2">
    <source>
        <dbReference type="EMBL" id="KAK7394627.1"/>
    </source>
</evidence>
<gene>
    <name evidence="2" type="ORF">VNO78_15160</name>
</gene>
<name>A0AAN9SEF8_PSOTE</name>
<dbReference type="Proteomes" id="UP001386955">
    <property type="component" value="Unassembled WGS sequence"/>
</dbReference>